<dbReference type="RefSeq" id="WP_039187655.1">
    <property type="nucleotide sequence ID" value="NZ_CALECD010000091.1"/>
</dbReference>
<protein>
    <submittedName>
        <fullName evidence="1">Uncharacterized protein</fullName>
    </submittedName>
</protein>
<comment type="caution">
    <text evidence="1">The sequence shown here is derived from an EMBL/GenBank/DDBJ whole genome shotgun (WGS) entry which is preliminary data.</text>
</comment>
<reference evidence="2 4" key="2">
    <citation type="submission" date="2019-02" db="EMBL/GenBank/DDBJ databases">
        <title>Comparative genomic analysis of the Hafnia genus genomes.</title>
        <authorList>
            <person name="Zhiqiu Y."/>
            <person name="Chao Y."/>
            <person name="Yuhui D."/>
            <person name="Di H."/>
            <person name="Bin L."/>
        </authorList>
    </citation>
    <scope>NUCLEOTIDE SEQUENCE [LARGE SCALE GENOMIC DNA]</scope>
    <source>
        <strain evidence="2 4">PCM_1194</strain>
    </source>
</reference>
<name>A0A2A2MHV9_9GAMM</name>
<evidence type="ECO:0000313" key="1">
    <source>
        <dbReference type="EMBL" id="PAV98697.1"/>
    </source>
</evidence>
<proteinExistence type="predicted"/>
<organism evidence="1 3">
    <name type="scientific">Hafnia paralvei</name>
    <dbReference type="NCBI Taxonomy" id="546367"/>
    <lineage>
        <taxon>Bacteria</taxon>
        <taxon>Pseudomonadati</taxon>
        <taxon>Pseudomonadota</taxon>
        <taxon>Gammaproteobacteria</taxon>
        <taxon>Enterobacterales</taxon>
        <taxon>Hafniaceae</taxon>
        <taxon>Hafnia</taxon>
    </lineage>
</organism>
<evidence type="ECO:0000313" key="3">
    <source>
        <dbReference type="Proteomes" id="UP000218796"/>
    </source>
</evidence>
<reference evidence="1 3" key="1">
    <citation type="submission" date="2017-08" db="EMBL/GenBank/DDBJ databases">
        <title>Draft Genome Sequence of Hafnia alvei CITHA-6 Isolated from Raw Bovine Milk.</title>
        <authorList>
            <person name="Culligan E.P."/>
            <person name="Mcsweeney A."/>
            <person name="O'Doherty C."/>
            <person name="Gleeson E."/>
            <person name="O'Riordan D."/>
            <person name="Sleator R.D."/>
        </authorList>
    </citation>
    <scope>NUCLEOTIDE SEQUENCE [LARGE SCALE GENOMIC DNA]</scope>
    <source>
        <strain evidence="1 3">CITHA-6</strain>
    </source>
</reference>
<evidence type="ECO:0000313" key="2">
    <source>
        <dbReference type="EMBL" id="TBM23000.1"/>
    </source>
</evidence>
<dbReference type="KEGG" id="hpar:AL518_16425"/>
<evidence type="ECO:0000313" key="4">
    <source>
        <dbReference type="Proteomes" id="UP000293380"/>
    </source>
</evidence>
<dbReference type="Proteomes" id="UP000293380">
    <property type="component" value="Unassembled WGS sequence"/>
</dbReference>
<dbReference type="Proteomes" id="UP000218796">
    <property type="component" value="Unassembled WGS sequence"/>
</dbReference>
<gene>
    <name evidence="1" type="ORF">CJD50_04345</name>
    <name evidence="2" type="ORF">EYY89_18000</name>
</gene>
<dbReference type="EMBL" id="NQMS01000001">
    <property type="protein sequence ID" value="PAV98697.1"/>
    <property type="molecule type" value="Genomic_DNA"/>
</dbReference>
<sequence>MSQRGGNVLGIAVKIKASAENIVDTVAHYPALTRARFQAAIKDTVDRLPLANVLLRGSHHG</sequence>
<dbReference type="AlphaFoldDB" id="A0A2A2MHV9"/>
<dbReference type="EMBL" id="SITD01000064">
    <property type="protein sequence ID" value="TBM23000.1"/>
    <property type="molecule type" value="Genomic_DNA"/>
</dbReference>
<keyword evidence="3" id="KW-1185">Reference proteome</keyword>
<accession>A0A2A2MHV9</accession>